<organism evidence="2 3">
    <name type="scientific">Bacillus aquiflavi</name>
    <dbReference type="NCBI Taxonomy" id="2672567"/>
    <lineage>
        <taxon>Bacteria</taxon>
        <taxon>Bacillati</taxon>
        <taxon>Bacillota</taxon>
        <taxon>Bacilli</taxon>
        <taxon>Bacillales</taxon>
        <taxon>Bacillaceae</taxon>
        <taxon>Bacillus</taxon>
    </lineage>
</organism>
<protein>
    <submittedName>
        <fullName evidence="2">DUF1910 domain-containing protein</fullName>
    </submittedName>
</protein>
<dbReference type="InterPro" id="IPR028983">
    <property type="entry name" value="PA2201-like_C"/>
</dbReference>
<evidence type="ECO:0000313" key="3">
    <source>
        <dbReference type="Proteomes" id="UP000472971"/>
    </source>
</evidence>
<name>A0A6B3W4K3_9BACI</name>
<evidence type="ECO:0000313" key="2">
    <source>
        <dbReference type="EMBL" id="NEY82866.1"/>
    </source>
</evidence>
<reference evidence="2 3" key="1">
    <citation type="submission" date="2020-02" db="EMBL/GenBank/DDBJ databases">
        <title>Bacillus aquiflavi sp. nov., isolated from yellow water of strong flavor Chinese baijiu in Yibin region of China.</title>
        <authorList>
            <person name="Xie J."/>
        </authorList>
    </citation>
    <scope>NUCLEOTIDE SEQUENCE [LARGE SCALE GENOMIC DNA]</scope>
    <source>
        <strain evidence="2 3">3H-10</strain>
    </source>
</reference>
<gene>
    <name evidence="2" type="ORF">G4D64_15485</name>
</gene>
<dbReference type="InterPro" id="IPR015024">
    <property type="entry name" value="PoNi_N"/>
</dbReference>
<evidence type="ECO:0000259" key="1">
    <source>
        <dbReference type="Pfam" id="PF08928"/>
    </source>
</evidence>
<dbReference type="SUPFAM" id="SSF140731">
    <property type="entry name" value="PA2201 C-terminal domain-like"/>
    <property type="match status" value="1"/>
</dbReference>
<dbReference type="RefSeq" id="WP_262421814.1">
    <property type="nucleotide sequence ID" value="NZ_CP082780.1"/>
</dbReference>
<dbReference type="EMBL" id="JAAIWN010000050">
    <property type="protein sequence ID" value="NEY82866.1"/>
    <property type="molecule type" value="Genomic_DNA"/>
</dbReference>
<dbReference type="Proteomes" id="UP000472971">
    <property type="component" value="Unassembled WGS sequence"/>
</dbReference>
<dbReference type="AlphaFoldDB" id="A0A6B3W4K3"/>
<keyword evidence="3" id="KW-1185">Reference proteome</keyword>
<feature type="domain" description="PoNi N-terminal" evidence="1">
    <location>
        <begin position="2"/>
        <end position="115"/>
    </location>
</feature>
<sequence length="158" mass="18817">MRDNLKNITYFKKYLENENRKIMKYKAMADKVRIQRGEEDAGLKRAYIVIQNSYFNKLNCLYSMGAPIDEIKLLYPEIIEVMGKIWNKESGYVRLVWMLSIGVMINVSQNNIHQLQKLVQNANLNDYLVHFLFNSIDKNWRKTAKEFLFTDRIAYSMM</sequence>
<accession>A0A6B3W4K3</accession>
<comment type="caution">
    <text evidence="2">The sequence shown here is derived from an EMBL/GenBank/DDBJ whole genome shotgun (WGS) entry which is preliminary data.</text>
</comment>
<proteinExistence type="predicted"/>
<dbReference type="Gene3D" id="1.10.3920.10">
    <property type="entry name" value="PA2201 C-terminal domain-like"/>
    <property type="match status" value="1"/>
</dbReference>
<dbReference type="Pfam" id="PF08928">
    <property type="entry name" value="PoNi_N"/>
    <property type="match status" value="1"/>
</dbReference>